<comment type="catalytic activity">
    <reaction evidence="6">
        <text>5-diphospho-1D-myo-inositol 1,2,3,4,6-pentakisphosphate + H2O = 1D-myo-inositol hexakisphosphate + phosphate + H(+)</text>
        <dbReference type="Rhea" id="RHEA:22384"/>
        <dbReference type="ChEBI" id="CHEBI:15377"/>
        <dbReference type="ChEBI" id="CHEBI:15378"/>
        <dbReference type="ChEBI" id="CHEBI:43474"/>
        <dbReference type="ChEBI" id="CHEBI:58130"/>
        <dbReference type="ChEBI" id="CHEBI:58628"/>
        <dbReference type="EC" id="3.6.1.52"/>
    </reaction>
    <physiologicalReaction direction="left-to-right" evidence="6">
        <dbReference type="Rhea" id="RHEA:22385"/>
    </physiologicalReaction>
</comment>
<dbReference type="Pfam" id="PF03162">
    <property type="entry name" value="Y_phosphatase2"/>
    <property type="match status" value="1"/>
</dbReference>
<protein>
    <recommendedName>
        <fullName evidence="2">diphosphoinositol-polyphosphate diphosphatase</fullName>
        <ecNumber evidence="2">3.6.1.52</ecNumber>
    </recommendedName>
</protein>
<evidence type="ECO:0000256" key="3">
    <source>
        <dbReference type="ARBA" id="ARBA00022490"/>
    </source>
</evidence>
<dbReference type="EMBL" id="JANBVN010000028">
    <property type="protein sequence ID" value="KAJ9160985.1"/>
    <property type="molecule type" value="Genomic_DNA"/>
</dbReference>
<keyword evidence="12" id="KW-1185">Reference proteome</keyword>
<dbReference type="InterPro" id="IPR020422">
    <property type="entry name" value="TYR_PHOSPHATASE_DUAL_dom"/>
</dbReference>
<evidence type="ECO:0000256" key="8">
    <source>
        <dbReference type="SAM" id="MobiDB-lite"/>
    </source>
</evidence>
<dbReference type="PANTHER" id="PTHR31126">
    <property type="entry name" value="TYROSINE-PROTEIN PHOSPHATASE"/>
    <property type="match status" value="1"/>
</dbReference>
<dbReference type="EC" id="3.6.1.52" evidence="2"/>
<dbReference type="AlphaFoldDB" id="A0AA38VYV4"/>
<evidence type="ECO:0000313" key="12">
    <source>
        <dbReference type="Proteomes" id="UP001174691"/>
    </source>
</evidence>
<feature type="region of interest" description="Disordered" evidence="8">
    <location>
        <begin position="30"/>
        <end position="120"/>
    </location>
</feature>
<dbReference type="GO" id="GO:0005737">
    <property type="term" value="C:cytoplasm"/>
    <property type="evidence" value="ECO:0007669"/>
    <property type="project" value="UniProtKB-SubCell"/>
</dbReference>
<feature type="compositionally biased region" description="Polar residues" evidence="8">
    <location>
        <begin position="98"/>
        <end position="113"/>
    </location>
</feature>
<keyword evidence="4" id="KW-0378">Hydrolase</keyword>
<comment type="similarity">
    <text evidence="5">Belongs to the protein-tyrosine phosphatase family. Atypical dual-specificity phosphatase Siw14-like subfamily.</text>
</comment>
<feature type="compositionally biased region" description="Basic and acidic residues" evidence="8">
    <location>
        <begin position="48"/>
        <end position="61"/>
    </location>
</feature>
<dbReference type="Gene3D" id="3.90.190.10">
    <property type="entry name" value="Protein tyrosine phosphatase superfamily"/>
    <property type="match status" value="1"/>
</dbReference>
<organism evidence="11 12">
    <name type="scientific">Coniochaeta hoffmannii</name>
    <dbReference type="NCBI Taxonomy" id="91930"/>
    <lineage>
        <taxon>Eukaryota</taxon>
        <taxon>Fungi</taxon>
        <taxon>Dikarya</taxon>
        <taxon>Ascomycota</taxon>
        <taxon>Pezizomycotina</taxon>
        <taxon>Sordariomycetes</taxon>
        <taxon>Sordariomycetidae</taxon>
        <taxon>Coniochaetales</taxon>
        <taxon>Coniochaetaceae</taxon>
        <taxon>Coniochaeta</taxon>
    </lineage>
</organism>
<dbReference type="GO" id="GO:0016791">
    <property type="term" value="F:phosphatase activity"/>
    <property type="evidence" value="ECO:0007669"/>
    <property type="project" value="TreeGrafter"/>
</dbReference>
<dbReference type="PROSITE" id="PS50054">
    <property type="entry name" value="TYR_PHOSPHATASE_DUAL"/>
    <property type="match status" value="1"/>
</dbReference>
<keyword evidence="9" id="KW-1133">Transmembrane helix</keyword>
<comment type="caution">
    <text evidence="11">The sequence shown here is derived from an EMBL/GenBank/DDBJ whole genome shotgun (WGS) entry which is preliminary data.</text>
</comment>
<gene>
    <name evidence="11" type="ORF">NKR19_g2734</name>
</gene>
<evidence type="ECO:0000259" key="10">
    <source>
        <dbReference type="PROSITE" id="PS50054"/>
    </source>
</evidence>
<dbReference type="GO" id="GO:0052840">
    <property type="term" value="F:inositol diphosphate tetrakisphosphate diphosphatase activity"/>
    <property type="evidence" value="ECO:0007669"/>
    <property type="project" value="TreeGrafter"/>
</dbReference>
<evidence type="ECO:0000256" key="2">
    <source>
        <dbReference type="ARBA" id="ARBA00012527"/>
    </source>
</evidence>
<evidence type="ECO:0000313" key="11">
    <source>
        <dbReference type="EMBL" id="KAJ9160985.1"/>
    </source>
</evidence>
<comment type="catalytic activity">
    <reaction evidence="7">
        <text>1,5-bis(diphospho)-1D-myo-inositol 2,3,4,6-tetrakisphosphate + H2O = 1-diphospho-1D-myo-inositol 2,3,4,5,6-pentakisphosphate + phosphate + 2 H(+)</text>
        <dbReference type="Rhea" id="RHEA:79699"/>
        <dbReference type="ChEBI" id="CHEBI:15377"/>
        <dbReference type="ChEBI" id="CHEBI:15378"/>
        <dbReference type="ChEBI" id="CHEBI:43474"/>
        <dbReference type="ChEBI" id="CHEBI:74946"/>
        <dbReference type="ChEBI" id="CHEBI:77983"/>
        <dbReference type="EC" id="3.6.1.52"/>
    </reaction>
    <physiologicalReaction direction="left-to-right" evidence="7">
        <dbReference type="Rhea" id="RHEA:79700"/>
    </physiologicalReaction>
</comment>
<proteinExistence type="inferred from homology"/>
<evidence type="ECO:0000256" key="6">
    <source>
        <dbReference type="ARBA" id="ARBA00047342"/>
    </source>
</evidence>
<keyword evidence="3" id="KW-0963">Cytoplasm</keyword>
<evidence type="ECO:0000256" key="7">
    <source>
        <dbReference type="ARBA" id="ARBA00047927"/>
    </source>
</evidence>
<keyword evidence="9" id="KW-0812">Transmembrane</keyword>
<feature type="compositionally biased region" description="Low complexity" evidence="8">
    <location>
        <begin position="62"/>
        <end position="73"/>
    </location>
</feature>
<feature type="transmembrane region" description="Helical" evidence="9">
    <location>
        <begin position="334"/>
        <end position="351"/>
    </location>
</feature>
<dbReference type="PROSITE" id="PS00383">
    <property type="entry name" value="TYR_PHOSPHATASE_1"/>
    <property type="match status" value="1"/>
</dbReference>
<dbReference type="InterPro" id="IPR004861">
    <property type="entry name" value="Siw14-like"/>
</dbReference>
<dbReference type="InterPro" id="IPR029021">
    <property type="entry name" value="Prot-tyrosine_phosphatase-like"/>
</dbReference>
<reference evidence="11" key="1">
    <citation type="submission" date="2022-07" db="EMBL/GenBank/DDBJ databases">
        <title>Fungi with potential for degradation of polypropylene.</title>
        <authorList>
            <person name="Gostincar C."/>
        </authorList>
    </citation>
    <scope>NUCLEOTIDE SEQUENCE</scope>
    <source>
        <strain evidence="11">EXF-13287</strain>
    </source>
</reference>
<feature type="domain" description="Tyrosine-protein phosphatase" evidence="10">
    <location>
        <begin position="149"/>
        <end position="296"/>
    </location>
</feature>
<evidence type="ECO:0000256" key="5">
    <source>
        <dbReference type="ARBA" id="ARBA00044949"/>
    </source>
</evidence>
<sequence>MKTADAELEDMAVAGNVVLKRTARVAVEYETENEVLEHSGKKATNNTKPDEPTSQKVEGKASRSSVISAAASAMNGASRPYSRRGSIVEHASADLADTNGSQHRSSHLTNGGADSNRVADRPQELPNHIKSSLKSHELDSLGQDGRPLNFGEVLPGIYRSSFPKAEDYPFYKRLGLKTVVTLVQKDFPAEYKPFLADNGIQHFVFDMEGTKKQSIPIHIMTAILRLVLDPRNYPLLLHCNHGRHRTGCVVAAIRKYYRWNLDCVLDEYRTYAEPKIRDCDIEYISSFNHKHLADLWEKEDHHHRHHDGVIMDAIRRPLTRRDERPVFQHRFRRFFRTAAFSFAMLVIWFYSGNNMMTAANGAPRPQPTG</sequence>
<evidence type="ECO:0000256" key="9">
    <source>
        <dbReference type="SAM" id="Phobius"/>
    </source>
</evidence>
<accession>A0AA38VYV4</accession>
<dbReference type="PANTHER" id="PTHR31126:SF48">
    <property type="entry name" value="INOSITOL PHOSPHATASE SIW14"/>
    <property type="match status" value="1"/>
</dbReference>
<evidence type="ECO:0000256" key="1">
    <source>
        <dbReference type="ARBA" id="ARBA00004496"/>
    </source>
</evidence>
<evidence type="ECO:0000256" key="4">
    <source>
        <dbReference type="ARBA" id="ARBA00022801"/>
    </source>
</evidence>
<dbReference type="Proteomes" id="UP001174691">
    <property type="component" value="Unassembled WGS sequence"/>
</dbReference>
<dbReference type="InterPro" id="IPR016130">
    <property type="entry name" value="Tyr_Pase_AS"/>
</dbReference>
<dbReference type="FunFam" id="3.90.190.10:FF:000035">
    <property type="entry name" value="Tyrosine phosphatase, putative"/>
    <property type="match status" value="1"/>
</dbReference>
<dbReference type="SUPFAM" id="SSF52799">
    <property type="entry name" value="(Phosphotyrosine protein) phosphatases II"/>
    <property type="match status" value="1"/>
</dbReference>
<comment type="subcellular location">
    <subcellularLocation>
        <location evidence="1">Cytoplasm</location>
    </subcellularLocation>
</comment>
<name>A0AA38VYV4_9PEZI</name>
<keyword evidence="9" id="KW-0472">Membrane</keyword>